<dbReference type="Proteomes" id="UP000266340">
    <property type="component" value="Unassembled WGS sequence"/>
</dbReference>
<keyword evidence="2" id="KW-1185">Reference proteome</keyword>
<evidence type="ECO:0000313" key="1">
    <source>
        <dbReference type="EMBL" id="RIE01425.1"/>
    </source>
</evidence>
<gene>
    <name evidence="1" type="ORF">D3H35_23965</name>
</gene>
<dbReference type="Pfam" id="PF14398">
    <property type="entry name" value="ATPgrasp_YheCD"/>
    <property type="match status" value="1"/>
</dbReference>
<organism evidence="1 2">
    <name type="scientific">Cohnella faecalis</name>
    <dbReference type="NCBI Taxonomy" id="2315694"/>
    <lineage>
        <taxon>Bacteria</taxon>
        <taxon>Bacillati</taxon>
        <taxon>Bacillota</taxon>
        <taxon>Bacilli</taxon>
        <taxon>Bacillales</taxon>
        <taxon>Paenibacillaceae</taxon>
        <taxon>Cohnella</taxon>
    </lineage>
</organism>
<dbReference type="EMBL" id="QXJM01000040">
    <property type="protein sequence ID" value="RIE01425.1"/>
    <property type="molecule type" value="Genomic_DNA"/>
</dbReference>
<reference evidence="1 2" key="1">
    <citation type="submission" date="2018-09" db="EMBL/GenBank/DDBJ databases">
        <title>Cohnella cavernae sp. nov., isolated from a karst cave.</title>
        <authorList>
            <person name="Zhu H."/>
        </authorList>
    </citation>
    <scope>NUCLEOTIDE SEQUENCE [LARGE SCALE GENOMIC DNA]</scope>
    <source>
        <strain evidence="1 2">K2E09-144</strain>
    </source>
</reference>
<dbReference type="SUPFAM" id="SSF56059">
    <property type="entry name" value="Glutathione synthetase ATP-binding domain-like"/>
    <property type="match status" value="1"/>
</dbReference>
<proteinExistence type="predicted"/>
<comment type="caution">
    <text evidence="1">The sequence shown here is derived from an EMBL/GenBank/DDBJ whole genome shotgun (WGS) entry which is preliminary data.</text>
</comment>
<dbReference type="InterPro" id="IPR026838">
    <property type="entry name" value="YheC/D"/>
</dbReference>
<dbReference type="AlphaFoldDB" id="A0A398CG38"/>
<dbReference type="Gene3D" id="3.30.470.20">
    <property type="entry name" value="ATP-grasp fold, B domain"/>
    <property type="match status" value="1"/>
</dbReference>
<name>A0A398CG38_9BACL</name>
<sequence length="255" mass="29808">MRIQRVLSKWAKTETLLKDPAVAEYVPVTSHFNRLTVKELLDRFEMIYVKPVQGTFGKGVIRLEKRTEGAAPYFFQSGEKKYEFLSFDEMYDRLVAVKRKRSYLAQQGIPLLKHKGRRFDLRSMVQKNPANRWETTGLIGRLGHPRKIVTNYHSGGTPLPIERLLATHVPDHVLPSYLNGIRKLSVQVAASLEKRYPRIKEIGIDFAIDEQLKPWILEVNTLPDPYIFKKLPSRSVFKRIYSYCVAYGRFRRKRR</sequence>
<protein>
    <submittedName>
        <fullName evidence="1">YheC/YheD family protein</fullName>
    </submittedName>
</protein>
<dbReference type="OrthoDB" id="7869153at2"/>
<dbReference type="RefSeq" id="WP_119151680.1">
    <property type="nucleotide sequence ID" value="NZ_JBHSOV010000040.1"/>
</dbReference>
<accession>A0A398CG38</accession>
<evidence type="ECO:0000313" key="2">
    <source>
        <dbReference type="Proteomes" id="UP000266340"/>
    </source>
</evidence>